<evidence type="ECO:0000313" key="2">
    <source>
        <dbReference type="Proteomes" id="UP000838756"/>
    </source>
</evidence>
<dbReference type="Proteomes" id="UP000838756">
    <property type="component" value="Unassembled WGS sequence"/>
</dbReference>
<name>A0A8S4RFH3_9NEOP</name>
<dbReference type="OrthoDB" id="407509at2759"/>
<comment type="caution">
    <text evidence="1">The sequence shown here is derived from an EMBL/GenBank/DDBJ whole genome shotgun (WGS) entry which is preliminary data.</text>
</comment>
<reference evidence="1" key="1">
    <citation type="submission" date="2022-03" db="EMBL/GenBank/DDBJ databases">
        <authorList>
            <person name="Lindestad O."/>
        </authorList>
    </citation>
    <scope>NUCLEOTIDE SEQUENCE</scope>
</reference>
<proteinExistence type="predicted"/>
<gene>
    <name evidence="1" type="primary">jg13293</name>
    <name evidence="1" type="ORF">PAEG_LOCUS13096</name>
</gene>
<organism evidence="1 2">
    <name type="scientific">Pararge aegeria aegeria</name>
    <dbReference type="NCBI Taxonomy" id="348720"/>
    <lineage>
        <taxon>Eukaryota</taxon>
        <taxon>Metazoa</taxon>
        <taxon>Ecdysozoa</taxon>
        <taxon>Arthropoda</taxon>
        <taxon>Hexapoda</taxon>
        <taxon>Insecta</taxon>
        <taxon>Pterygota</taxon>
        <taxon>Neoptera</taxon>
        <taxon>Endopterygota</taxon>
        <taxon>Lepidoptera</taxon>
        <taxon>Glossata</taxon>
        <taxon>Ditrysia</taxon>
        <taxon>Papilionoidea</taxon>
        <taxon>Nymphalidae</taxon>
        <taxon>Satyrinae</taxon>
        <taxon>Satyrini</taxon>
        <taxon>Parargina</taxon>
        <taxon>Pararge</taxon>
    </lineage>
</organism>
<protein>
    <submittedName>
        <fullName evidence="1">Jg13293 protein</fullName>
    </submittedName>
</protein>
<dbReference type="EMBL" id="CAKXAJ010025124">
    <property type="protein sequence ID" value="CAH2235435.1"/>
    <property type="molecule type" value="Genomic_DNA"/>
</dbReference>
<evidence type="ECO:0000313" key="1">
    <source>
        <dbReference type="EMBL" id="CAH2235435.1"/>
    </source>
</evidence>
<keyword evidence="2" id="KW-1185">Reference proteome</keyword>
<dbReference type="AlphaFoldDB" id="A0A8S4RFH3"/>
<sequence>MESDMNKASIRILLFNGGLLSGRELCLEYIYAIKSKIRKRTRVTDIAQRVAQLKWQWAGHIVRRKDERWGPKVLEWQACTGKRSVGCPPNRWTIKPVAGSRWTQAARNRRIGNSLQKTYVQQWTSIGWYDDDNNE</sequence>
<accession>A0A8S4RFH3</accession>